<evidence type="ECO:0000313" key="2">
    <source>
        <dbReference type="EMBL" id="XCF11295.1"/>
    </source>
</evidence>
<dbReference type="RefSeq" id="WP_340271176.1">
    <property type="nucleotide sequence ID" value="NZ_CP159193.1"/>
</dbReference>
<feature type="region of interest" description="Disordered" evidence="1">
    <location>
        <begin position="368"/>
        <end position="390"/>
    </location>
</feature>
<organism evidence="2">
    <name type="scientific">Sulfitobacter sp. TCYB15</name>
    <dbReference type="NCBI Taxonomy" id="3229275"/>
    <lineage>
        <taxon>Bacteria</taxon>
        <taxon>Pseudomonadati</taxon>
        <taxon>Pseudomonadota</taxon>
        <taxon>Alphaproteobacteria</taxon>
        <taxon>Rhodobacterales</taxon>
        <taxon>Roseobacteraceae</taxon>
        <taxon>Sulfitobacter</taxon>
    </lineage>
</organism>
<protein>
    <recommendedName>
        <fullName evidence="3">Replication protein</fullName>
    </recommendedName>
</protein>
<dbReference type="AlphaFoldDB" id="A0AAU8C5K1"/>
<evidence type="ECO:0008006" key="3">
    <source>
        <dbReference type="Google" id="ProtNLM"/>
    </source>
</evidence>
<gene>
    <name evidence="2" type="ORF">ABM428_05495</name>
</gene>
<reference evidence="2" key="2">
    <citation type="submission" date="2024-06" db="EMBL/GenBank/DDBJ databases">
        <authorList>
            <person name="Deng Y."/>
        </authorList>
    </citation>
    <scope>NUCLEOTIDE SEQUENCE</scope>
    <source>
        <strain evidence="2">TCYB15</strain>
    </source>
</reference>
<dbReference type="EMBL" id="CP159193">
    <property type="protein sequence ID" value="XCF11295.1"/>
    <property type="molecule type" value="Genomic_DNA"/>
</dbReference>
<name>A0AAU8C5K1_9RHOB</name>
<feature type="compositionally biased region" description="Basic and acidic residues" evidence="1">
    <location>
        <begin position="371"/>
        <end position="385"/>
    </location>
</feature>
<evidence type="ECO:0000256" key="1">
    <source>
        <dbReference type="SAM" id="MobiDB-lite"/>
    </source>
</evidence>
<proteinExistence type="predicted"/>
<sequence>MQHVSPQEFAPLDRIFNLSGEEYFDLLHPEGTHGQPKVLVKFRDNTYKSFSLNRDQCRLQMHAYLDESCFLTLNRFKDGSKAGSNLVALNALYLDLDYFDTNRWRGKSADEVQVAFTAHLSQAGLPYPSIFTQTGRGLAAIWLITEIPKKVLSRWQAAMKALVGLCTPFGVDKRAKDTSRLFRIPGSVNEKVNRTVKVTGGSGARHSFDTLADQIFVACGRPKRADLNAKTKPKSSKLKTETDLPAGLTQAQRFSVILDDLEKYRNASGGVINEGYRNKWLHFYATCLTHFKDTSTIGQDIAKMAEIATPGLSIGEVNAIIKQAEEKAKLPYSDKVISDGRYYYKGETIAEALGISSETARTLGLKQVVPQEEKRRRRATAERQRRQQNGAVTRVEYLAKNDTSRSQPWLQYGLKRSQYYVRKTAGTLPDLIDD</sequence>
<reference evidence="2" key="1">
    <citation type="journal article" date="2020" name="Int. J. Syst. Evol. Microbiol.">
        <title>Notification of changes in taxonomic opinion previously published outside the IJSEM.</title>
        <authorList>
            <person name="Oren A."/>
            <person name="Garrity G."/>
        </authorList>
    </citation>
    <scope>NUCLEOTIDE SEQUENCE</scope>
    <source>
        <strain evidence="2">TCYB15</strain>
    </source>
</reference>
<dbReference type="KEGG" id="suly:ABM428_05495"/>
<accession>A0AAU8C5K1</accession>